<dbReference type="Gene3D" id="3.30.1490.20">
    <property type="entry name" value="ATP-grasp fold, A domain"/>
    <property type="match status" value="1"/>
</dbReference>
<evidence type="ECO:0000313" key="3">
    <source>
        <dbReference type="Proteomes" id="UP000667650"/>
    </source>
</evidence>
<dbReference type="InterPro" id="IPR013651">
    <property type="entry name" value="ATP-grasp_RimK-type"/>
</dbReference>
<dbReference type="RefSeq" id="WP_166522263.1">
    <property type="nucleotide sequence ID" value="NZ_JAAABI010000001.1"/>
</dbReference>
<evidence type="ECO:0000313" key="2">
    <source>
        <dbReference type="EMBL" id="NAY90864.1"/>
    </source>
</evidence>
<gene>
    <name evidence="2" type="ORF">GTQ34_02940</name>
</gene>
<protein>
    <recommendedName>
        <fullName evidence="1">ATP-grasp fold RimK-type domain-containing protein</fullName>
    </recommendedName>
</protein>
<dbReference type="EMBL" id="JAAABI010000001">
    <property type="protein sequence ID" value="NAY90864.1"/>
    <property type="molecule type" value="Genomic_DNA"/>
</dbReference>
<dbReference type="InterPro" id="IPR013815">
    <property type="entry name" value="ATP_grasp_subdomain_1"/>
</dbReference>
<reference evidence="2" key="1">
    <citation type="submission" date="2020-01" db="EMBL/GenBank/DDBJ databases">
        <title>Muricauda ochracea sp. nov., isolated from a tidal flat of Garorim bay in Korea.</title>
        <authorList>
            <person name="Kim D."/>
            <person name="Yoo Y."/>
            <person name="Kim J.-J."/>
        </authorList>
    </citation>
    <scope>NUCLEOTIDE SEQUENCE</scope>
    <source>
        <strain evidence="2">JGD-17</strain>
    </source>
</reference>
<dbReference type="PANTHER" id="PTHR39217:SF1">
    <property type="entry name" value="GLUTATHIONE SYNTHETASE"/>
    <property type="match status" value="1"/>
</dbReference>
<dbReference type="SUPFAM" id="SSF56059">
    <property type="entry name" value="Glutathione synthetase ATP-binding domain-like"/>
    <property type="match status" value="1"/>
</dbReference>
<comment type="caution">
    <text evidence="2">The sequence shown here is derived from an EMBL/GenBank/DDBJ whole genome shotgun (WGS) entry which is preliminary data.</text>
</comment>
<dbReference type="GO" id="GO:0005524">
    <property type="term" value="F:ATP binding"/>
    <property type="evidence" value="ECO:0007669"/>
    <property type="project" value="InterPro"/>
</dbReference>
<dbReference type="AlphaFoldDB" id="A0A964WWS4"/>
<feature type="domain" description="ATP-grasp fold RimK-type" evidence="1">
    <location>
        <begin position="177"/>
        <end position="269"/>
    </location>
</feature>
<keyword evidence="3" id="KW-1185">Reference proteome</keyword>
<name>A0A964WWS4_9FLAO</name>
<dbReference type="InterPro" id="IPR053191">
    <property type="entry name" value="DcsG_Biosynth_Enzyme"/>
</dbReference>
<proteinExistence type="predicted"/>
<dbReference type="Proteomes" id="UP000667650">
    <property type="component" value="Unassembled WGS sequence"/>
</dbReference>
<dbReference type="Pfam" id="PF08443">
    <property type="entry name" value="RimK"/>
    <property type="match status" value="1"/>
</dbReference>
<evidence type="ECO:0000259" key="1">
    <source>
        <dbReference type="Pfam" id="PF08443"/>
    </source>
</evidence>
<dbReference type="PANTHER" id="PTHR39217">
    <property type="match status" value="1"/>
</dbReference>
<sequence>MHYDVVVLTDDRYIDPKQKDIYVSNILEEDHLVMDALAQLGLKVVRKSWADPHFDWSCTKYALFRTTWDYFDRYTEFYEWFKKTSGLTQFINSKQLIDWNIDKHYLRDLNEQGINIPNTHFIESGDPLSLKEAIEKADKTFGFECKDFVLKPCISGAARHTYKFNRFNWTQHDAVFKQLISKESMMLQEFQQNILDEGEISLMIFNGEYTHGVLKVAKPGDFRVQDDFGGSVHPYQASEIQIKFAKKVVKAAPEIPTYARVDIFRDNGGNWALAELEIFEPELWFRLESSAAQTLAKAIKHKYFS</sequence>
<dbReference type="Gene3D" id="3.30.470.20">
    <property type="entry name" value="ATP-grasp fold, B domain"/>
    <property type="match status" value="1"/>
</dbReference>
<organism evidence="2 3">
    <name type="scientific">Flagellimonas ochracea</name>
    <dbReference type="NCBI Taxonomy" id="2696472"/>
    <lineage>
        <taxon>Bacteria</taxon>
        <taxon>Pseudomonadati</taxon>
        <taxon>Bacteroidota</taxon>
        <taxon>Flavobacteriia</taxon>
        <taxon>Flavobacteriales</taxon>
        <taxon>Flavobacteriaceae</taxon>
        <taxon>Flagellimonas</taxon>
    </lineage>
</organism>
<accession>A0A964WWS4</accession>